<dbReference type="EMBL" id="NMUH01000525">
    <property type="protein sequence ID" value="MQL80794.1"/>
    <property type="molecule type" value="Genomic_DNA"/>
</dbReference>
<dbReference type="SUPFAM" id="SSF53335">
    <property type="entry name" value="S-adenosyl-L-methionine-dependent methyltransferases"/>
    <property type="match status" value="1"/>
</dbReference>
<dbReference type="Gene3D" id="3.40.50.150">
    <property type="entry name" value="Vaccinia Virus protein VP39"/>
    <property type="match status" value="1"/>
</dbReference>
<dbReference type="Pfam" id="PF13649">
    <property type="entry name" value="Methyltransf_25"/>
    <property type="match status" value="1"/>
</dbReference>
<dbReference type="Proteomes" id="UP000652761">
    <property type="component" value="Unassembled WGS sequence"/>
</dbReference>
<reference evidence="2" key="1">
    <citation type="submission" date="2017-07" db="EMBL/GenBank/DDBJ databases">
        <title>Taro Niue Genome Assembly and Annotation.</title>
        <authorList>
            <person name="Atibalentja N."/>
            <person name="Keating K."/>
            <person name="Fields C.J."/>
        </authorList>
    </citation>
    <scope>NUCLEOTIDE SEQUENCE</scope>
    <source>
        <strain evidence="2">Niue_2</strain>
        <tissue evidence="2">Leaf</tissue>
    </source>
</reference>
<dbReference type="OrthoDB" id="416496at2759"/>
<dbReference type="PANTHER" id="PTHR45036:SF1">
    <property type="entry name" value="METHYLTRANSFERASE LIKE 7A"/>
    <property type="match status" value="1"/>
</dbReference>
<evidence type="ECO:0000259" key="1">
    <source>
        <dbReference type="Pfam" id="PF13649"/>
    </source>
</evidence>
<feature type="domain" description="Methyltransferase" evidence="1">
    <location>
        <begin position="173"/>
        <end position="227"/>
    </location>
</feature>
<dbReference type="InterPro" id="IPR052356">
    <property type="entry name" value="Thiol_S-MT"/>
</dbReference>
<evidence type="ECO:0000313" key="2">
    <source>
        <dbReference type="EMBL" id="MQL80794.1"/>
    </source>
</evidence>
<dbReference type="AlphaFoldDB" id="A0A843UFP1"/>
<accession>A0A843UFP1</accession>
<name>A0A843UFP1_COLES</name>
<organism evidence="2 3">
    <name type="scientific">Colocasia esculenta</name>
    <name type="common">Wild taro</name>
    <name type="synonym">Arum esculentum</name>
    <dbReference type="NCBI Taxonomy" id="4460"/>
    <lineage>
        <taxon>Eukaryota</taxon>
        <taxon>Viridiplantae</taxon>
        <taxon>Streptophyta</taxon>
        <taxon>Embryophyta</taxon>
        <taxon>Tracheophyta</taxon>
        <taxon>Spermatophyta</taxon>
        <taxon>Magnoliopsida</taxon>
        <taxon>Liliopsida</taxon>
        <taxon>Araceae</taxon>
        <taxon>Aroideae</taxon>
        <taxon>Colocasieae</taxon>
        <taxon>Colocasia</taxon>
    </lineage>
</organism>
<sequence length="253" mass="26751">MAIFAISVLPPFLGSSRHFSIAATHRGAKPRHGVLAFSTSAPSFVLRASSDGFSSGRYDVDLFLEKEQDFAGPSSAPLTCCFCGHCGRRHLLGGLSWTCFSALPGEPSAAANNGDSPVLPPKERDAKLRASRPGWYKELYARVMDQGMKSYEAEVAGYKQKLFSQLKGQSSKILEVGVGTGPNLKYYANTAGVDVFGVDPNEQMEKYARAKALAAGVGTSSWTSENATASTVVASGIAGKHRGAKAPCPPSGR</sequence>
<dbReference type="CDD" id="cd02440">
    <property type="entry name" value="AdoMet_MTases"/>
    <property type="match status" value="1"/>
</dbReference>
<keyword evidence="3" id="KW-1185">Reference proteome</keyword>
<proteinExistence type="predicted"/>
<comment type="caution">
    <text evidence="2">The sequence shown here is derived from an EMBL/GenBank/DDBJ whole genome shotgun (WGS) entry which is preliminary data.</text>
</comment>
<dbReference type="InterPro" id="IPR029063">
    <property type="entry name" value="SAM-dependent_MTases_sf"/>
</dbReference>
<dbReference type="PANTHER" id="PTHR45036">
    <property type="entry name" value="METHYLTRANSFERASE LIKE 7B"/>
    <property type="match status" value="1"/>
</dbReference>
<gene>
    <name evidence="2" type="ORF">Taro_013241</name>
</gene>
<evidence type="ECO:0000313" key="3">
    <source>
        <dbReference type="Proteomes" id="UP000652761"/>
    </source>
</evidence>
<dbReference type="InterPro" id="IPR041698">
    <property type="entry name" value="Methyltransf_25"/>
</dbReference>
<protein>
    <recommendedName>
        <fullName evidence="1">Methyltransferase domain-containing protein</fullName>
    </recommendedName>
</protein>